<reference evidence="1 2" key="1">
    <citation type="journal article" date="2015" name="Int. J. Syst. Evol. Microbiol.">
        <title>Carboxylicivirga linearis sp. nov., isolated from a sea cucumber culture pond.</title>
        <authorList>
            <person name="Wang F.Q."/>
            <person name="Zhou Y.X."/>
            <person name="Lin X.Z."/>
            <person name="Chen G.J."/>
            <person name="Du Z.J."/>
        </authorList>
    </citation>
    <scope>NUCLEOTIDE SEQUENCE [LARGE SCALE GENOMIC DNA]</scope>
    <source>
        <strain evidence="1 2">FB218</strain>
    </source>
</reference>
<evidence type="ECO:0000313" key="1">
    <source>
        <dbReference type="EMBL" id="MBS2098705.1"/>
    </source>
</evidence>
<dbReference type="EMBL" id="JAGUCO010000006">
    <property type="protein sequence ID" value="MBS2098705.1"/>
    <property type="molecule type" value="Genomic_DNA"/>
</dbReference>
<organism evidence="1 2">
    <name type="scientific">Carboxylicivirga linearis</name>
    <dbReference type="NCBI Taxonomy" id="1628157"/>
    <lineage>
        <taxon>Bacteria</taxon>
        <taxon>Pseudomonadati</taxon>
        <taxon>Bacteroidota</taxon>
        <taxon>Bacteroidia</taxon>
        <taxon>Marinilabiliales</taxon>
        <taxon>Marinilabiliaceae</taxon>
        <taxon>Carboxylicivirga</taxon>
    </lineage>
</organism>
<accession>A0ABS5JV80</accession>
<name>A0ABS5JV80_9BACT</name>
<gene>
    <name evidence="1" type="ORF">KEM10_10480</name>
</gene>
<evidence type="ECO:0000313" key="2">
    <source>
        <dbReference type="Proteomes" id="UP000708576"/>
    </source>
</evidence>
<dbReference type="Proteomes" id="UP000708576">
    <property type="component" value="Unassembled WGS sequence"/>
</dbReference>
<dbReference type="RefSeq" id="WP_212215949.1">
    <property type="nucleotide sequence ID" value="NZ_JAGUCO010000006.1"/>
</dbReference>
<proteinExistence type="predicted"/>
<protein>
    <submittedName>
        <fullName evidence="1">Uncharacterized protein</fullName>
    </submittedName>
</protein>
<keyword evidence="2" id="KW-1185">Reference proteome</keyword>
<comment type="caution">
    <text evidence="1">The sequence shown here is derived from an EMBL/GenBank/DDBJ whole genome shotgun (WGS) entry which is preliminary data.</text>
</comment>
<sequence length="526" mass="60593">MKKLTFLFWLIVFFGNLTAQETLRYINVLNPVIEIAAPSKDGNSFYHFYYSFNWSSDSSLYASSLNPRIEELEFYNFGAENPFRKFDATTDSENQVEFKINSKDINSYDQVQYVVRWEISNQNGQRLSYKTQPRTLRMRFNTDIDLRVDVSSDGIYYLNDINKPRIKIKTTRDGIQVKRLKLLLQPREDATCVAEVNNDIIRVNSNVFTELEFNSLDNLKESKEYYLYGSFIDNDAKIEVSYPLPNNDNNKFKIHKKPIITIKPLIPEGKNIVIQGEFDFEKVFDATGAALEITASLQRGEYVYSKYKLVDLKNDRWRLTIPDNADIPFGTHDLLFTGVGKAGVPFQSVMFSFTKTPIKRKFIQLEVNDDTYEVKSEFSSAPKSKVYLVVDGVDIEMNKSASDPNQYSILFSLNDKTMQKISQSIKNQSDNKKTVLITTKVNGIEENSYLAKNAIVVDVNDLKGRNRSQIKEYLEEIGFEENLNALAKSISEELKKEDSDRDWDSNVWSSLIEWAPKAISLVLMLV</sequence>